<organism evidence="1">
    <name type="scientific">Pseudogymnoascus destructans</name>
    <dbReference type="NCBI Taxonomy" id="655981"/>
    <lineage>
        <taxon>Eukaryota</taxon>
        <taxon>Fungi</taxon>
        <taxon>Dikarya</taxon>
        <taxon>Ascomycota</taxon>
        <taxon>Pezizomycotina</taxon>
        <taxon>Leotiomycetes</taxon>
        <taxon>Thelebolales</taxon>
        <taxon>Thelebolaceae</taxon>
        <taxon>Pseudogymnoascus</taxon>
    </lineage>
</organism>
<dbReference type="OrthoDB" id="5143878at2759"/>
<gene>
    <name evidence="1" type="ORF">VC83_00209</name>
</gene>
<dbReference type="EMBL" id="KV441386">
    <property type="protein sequence ID" value="OAF62923.1"/>
    <property type="molecule type" value="Genomic_DNA"/>
</dbReference>
<proteinExistence type="predicted"/>
<name>A0A177ANQ2_9PEZI</name>
<dbReference type="AlphaFoldDB" id="A0A177ANQ2"/>
<reference evidence="1" key="1">
    <citation type="submission" date="2016-03" db="EMBL/GenBank/DDBJ databases">
        <title>Updated assembly of Pseudogymnoascus destructans, the fungus causing white-nose syndrome of bats.</title>
        <authorList>
            <person name="Palmer J.M."/>
            <person name="Drees K.P."/>
            <person name="Foster J.T."/>
            <person name="Lindner D.L."/>
        </authorList>
    </citation>
    <scope>NUCLEOTIDE SEQUENCE [LARGE SCALE GENOMIC DNA]</scope>
    <source>
        <strain evidence="1">20631-21</strain>
    </source>
</reference>
<protein>
    <submittedName>
        <fullName evidence="1">Uncharacterized protein</fullName>
    </submittedName>
</protein>
<evidence type="ECO:0000313" key="1">
    <source>
        <dbReference type="EMBL" id="OAF62923.1"/>
    </source>
</evidence>
<accession>A0A177ANQ2</accession>
<sequence>MAEAVLSVIDEYSLWSKIGYFMLDNASSNDVCILSVCQKLELADGLMQNHLKSMSLQLISYQTSSVNLNFGGIKVQLVNFTTLFTIYAERPNGERSFSESNGKKDWKLSS</sequence>
<dbReference type="GeneID" id="36283308"/>
<dbReference type="RefSeq" id="XP_024328193.1">
    <property type="nucleotide sequence ID" value="XM_024463905.1"/>
</dbReference>
<dbReference type="Proteomes" id="UP000077154">
    <property type="component" value="Unassembled WGS sequence"/>
</dbReference>